<dbReference type="InParanoid" id="Q5BHH6"/>
<keyword evidence="3" id="KW-1185">Reference proteome</keyword>
<name>Q5BHH6_EMENI</name>
<proteinExistence type="predicted"/>
<dbReference type="KEGG" id="ani:ANIA_00012"/>
<dbReference type="InterPro" id="IPR025975">
    <property type="entry name" value="Polysacc_lyase"/>
</dbReference>
<dbReference type="Gene3D" id="2.60.120.200">
    <property type="match status" value="1"/>
</dbReference>
<dbReference type="HOGENOM" id="CLU_090719_0_0_1"/>
<keyword evidence="1" id="KW-0732">Signal</keyword>
<evidence type="ECO:0000256" key="1">
    <source>
        <dbReference type="SAM" id="SignalP"/>
    </source>
</evidence>
<accession>Q5BHH6</accession>
<organism evidence="2 3">
    <name type="scientific">Emericella nidulans (strain FGSC A4 / ATCC 38163 / CBS 112.46 / NRRL 194 / M139)</name>
    <name type="common">Aspergillus nidulans</name>
    <dbReference type="NCBI Taxonomy" id="227321"/>
    <lineage>
        <taxon>Eukaryota</taxon>
        <taxon>Fungi</taxon>
        <taxon>Dikarya</taxon>
        <taxon>Ascomycota</taxon>
        <taxon>Pezizomycotina</taxon>
        <taxon>Eurotiomycetes</taxon>
        <taxon>Eurotiomycetidae</taxon>
        <taxon>Eurotiales</taxon>
        <taxon>Aspergillaceae</taxon>
        <taxon>Aspergillus</taxon>
        <taxon>Aspergillus subgen. Nidulantes</taxon>
    </lineage>
</organism>
<reference evidence="3" key="1">
    <citation type="journal article" date="2005" name="Nature">
        <title>Sequencing of Aspergillus nidulans and comparative analysis with A. fumigatus and A. oryzae.</title>
        <authorList>
            <person name="Galagan J.E."/>
            <person name="Calvo S.E."/>
            <person name="Cuomo C."/>
            <person name="Ma L.J."/>
            <person name="Wortman J.R."/>
            <person name="Batzoglou S."/>
            <person name="Lee S.I."/>
            <person name="Basturkmen M."/>
            <person name="Spevak C.C."/>
            <person name="Clutterbuck J."/>
            <person name="Kapitonov V."/>
            <person name="Jurka J."/>
            <person name="Scazzocchio C."/>
            <person name="Farman M."/>
            <person name="Butler J."/>
            <person name="Purcell S."/>
            <person name="Harris S."/>
            <person name="Braus G.H."/>
            <person name="Draht O."/>
            <person name="Busch S."/>
            <person name="D'Enfert C."/>
            <person name="Bouchier C."/>
            <person name="Goldman G.H."/>
            <person name="Bell-Pedersen D."/>
            <person name="Griffiths-Jones S."/>
            <person name="Doonan J.H."/>
            <person name="Yu J."/>
            <person name="Vienken K."/>
            <person name="Pain A."/>
            <person name="Freitag M."/>
            <person name="Selker E.U."/>
            <person name="Archer D.B."/>
            <person name="Penalva M.A."/>
            <person name="Oakley B.R."/>
            <person name="Momany M."/>
            <person name="Tanaka T."/>
            <person name="Kumagai T."/>
            <person name="Asai K."/>
            <person name="Machida M."/>
            <person name="Nierman W.C."/>
            <person name="Denning D.W."/>
            <person name="Caddick M."/>
            <person name="Hynes M."/>
            <person name="Paoletti M."/>
            <person name="Fischer R."/>
            <person name="Miller B."/>
            <person name="Dyer P."/>
            <person name="Sachs M.S."/>
            <person name="Osmani S.A."/>
            <person name="Birren B.W."/>
        </authorList>
    </citation>
    <scope>NUCLEOTIDE SEQUENCE [LARGE SCALE GENOMIC DNA]</scope>
    <source>
        <strain evidence="3">FGSC A4 / ATCC 38163 / CBS 112.46 / NRRL 194 / M139</strain>
    </source>
</reference>
<dbReference type="RefSeq" id="XP_657616.1">
    <property type="nucleotide sequence ID" value="XM_652524.2"/>
</dbReference>
<dbReference type="GeneID" id="2875792"/>
<dbReference type="SUPFAM" id="SSF49899">
    <property type="entry name" value="Concanavalin A-like lectins/glucanases"/>
    <property type="match status" value="1"/>
</dbReference>
<feature type="signal peptide" evidence="1">
    <location>
        <begin position="1"/>
        <end position="20"/>
    </location>
</feature>
<dbReference type="GO" id="GO:0005576">
    <property type="term" value="C:extracellular region"/>
    <property type="evidence" value="ECO:0000314"/>
    <property type="project" value="AspGD"/>
</dbReference>
<accession>C8VRH7</accession>
<dbReference type="OMA" id="CDDYMPS"/>
<evidence type="ECO:0008006" key="4">
    <source>
        <dbReference type="Google" id="ProtNLM"/>
    </source>
</evidence>
<feature type="chain" id="PRO_5030175819" description="Glucuronan lyase A" evidence="1">
    <location>
        <begin position="21"/>
        <end position="252"/>
    </location>
</feature>
<gene>
    <name evidence="2" type="ORF">ANIA_00012</name>
</gene>
<protein>
    <recommendedName>
        <fullName evidence="4">Glucuronan lyase A</fullName>
    </recommendedName>
</protein>
<sequence length="252" mass="28488">MFSRLLSTTVLVALALTSQAAQTFSNTGTIAGWDSTNQEHRGTVQEVSNVAFEGSQALKVTQVYDSSYSGRYHSELVHNAGYRRGETVFYGFAFRLQQDWDFTSQSYNLAQFIADFNDSGCDDWMPSTMIWLQGNQLYSRVKTGTVCAQQTQTFANLASVSAGEWHKIVLQVKWESDSTGFFKVWFDGEKVKEVYDIKTTIAHDRQFHFRVGLYANAWHDQGRLEGSQGTRQVWYDEIGIGSAFADADPSQW</sequence>
<dbReference type="AlphaFoldDB" id="Q5BHH6"/>
<dbReference type="InterPro" id="IPR013320">
    <property type="entry name" value="ConA-like_dom_sf"/>
</dbReference>
<reference evidence="3" key="2">
    <citation type="journal article" date="2009" name="Fungal Genet. Biol.">
        <title>The 2008 update of the Aspergillus nidulans genome annotation: a community effort.</title>
        <authorList>
            <person name="Wortman J.R."/>
            <person name="Gilsenan J.M."/>
            <person name="Joardar V."/>
            <person name="Deegan J."/>
            <person name="Clutterbuck J."/>
            <person name="Andersen M.R."/>
            <person name="Archer D."/>
            <person name="Bencina M."/>
            <person name="Braus G."/>
            <person name="Coutinho P."/>
            <person name="von Dohren H."/>
            <person name="Doonan J."/>
            <person name="Driessen A.J."/>
            <person name="Durek P."/>
            <person name="Espeso E."/>
            <person name="Fekete E."/>
            <person name="Flipphi M."/>
            <person name="Estrada C.G."/>
            <person name="Geysens S."/>
            <person name="Goldman G."/>
            <person name="de Groot P.W."/>
            <person name="Hansen K."/>
            <person name="Harris S.D."/>
            <person name="Heinekamp T."/>
            <person name="Helmstaedt K."/>
            <person name="Henrissat B."/>
            <person name="Hofmann G."/>
            <person name="Homan T."/>
            <person name="Horio T."/>
            <person name="Horiuchi H."/>
            <person name="James S."/>
            <person name="Jones M."/>
            <person name="Karaffa L."/>
            <person name="Karanyi Z."/>
            <person name="Kato M."/>
            <person name="Keller N."/>
            <person name="Kelly D.E."/>
            <person name="Kiel J.A."/>
            <person name="Kim J.M."/>
            <person name="van der Klei I.J."/>
            <person name="Klis F.M."/>
            <person name="Kovalchuk A."/>
            <person name="Krasevec N."/>
            <person name="Kubicek C.P."/>
            <person name="Liu B."/>
            <person name="Maccabe A."/>
            <person name="Meyer V."/>
            <person name="Mirabito P."/>
            <person name="Miskei M."/>
            <person name="Mos M."/>
            <person name="Mullins J."/>
            <person name="Nelson D.R."/>
            <person name="Nielsen J."/>
            <person name="Oakley B.R."/>
            <person name="Osmani S.A."/>
            <person name="Pakula T."/>
            <person name="Paszewski A."/>
            <person name="Paulsen I."/>
            <person name="Pilsyk S."/>
            <person name="Pocsi I."/>
            <person name="Punt P.J."/>
            <person name="Ram A.F."/>
            <person name="Ren Q."/>
            <person name="Robellet X."/>
            <person name="Robson G."/>
            <person name="Seiboth B."/>
            <person name="van Solingen P."/>
            <person name="Specht T."/>
            <person name="Sun J."/>
            <person name="Taheri-Talesh N."/>
            <person name="Takeshita N."/>
            <person name="Ussery D."/>
            <person name="vanKuyk P.A."/>
            <person name="Visser H."/>
            <person name="van de Vondervoort P.J."/>
            <person name="de Vries R.P."/>
            <person name="Walton J."/>
            <person name="Xiang X."/>
            <person name="Xiong Y."/>
            <person name="Zeng A.P."/>
            <person name="Brandt B.W."/>
            <person name="Cornell M.J."/>
            <person name="van den Hondel C.A."/>
            <person name="Visser J."/>
            <person name="Oliver S.G."/>
            <person name="Turner G."/>
        </authorList>
    </citation>
    <scope>GENOME REANNOTATION</scope>
    <source>
        <strain evidence="3">FGSC A4 / ATCC 38163 / CBS 112.46 / NRRL 194 / M139</strain>
    </source>
</reference>
<dbReference type="eggNOG" id="ENOG502SKY0">
    <property type="taxonomic scope" value="Eukaryota"/>
</dbReference>
<dbReference type="Pfam" id="PF14099">
    <property type="entry name" value="Polysacc_lyase"/>
    <property type="match status" value="1"/>
</dbReference>
<dbReference type="OrthoDB" id="3889489at2759"/>
<dbReference type="Proteomes" id="UP000000560">
    <property type="component" value="Chromosome VIII"/>
</dbReference>
<dbReference type="EMBL" id="BN001308">
    <property type="protein sequence ID" value="CBF90385.1"/>
    <property type="molecule type" value="Genomic_DNA"/>
</dbReference>
<dbReference type="CAZy" id="PL20">
    <property type="family name" value="Polysaccharide Lyase Family 20"/>
</dbReference>
<dbReference type="VEuPathDB" id="FungiDB:AN0012"/>
<evidence type="ECO:0000313" key="3">
    <source>
        <dbReference type="Proteomes" id="UP000000560"/>
    </source>
</evidence>
<evidence type="ECO:0000313" key="2">
    <source>
        <dbReference type="EMBL" id="CBF90385.1"/>
    </source>
</evidence>